<keyword evidence="1" id="KW-1133">Transmembrane helix</keyword>
<evidence type="ECO:0000313" key="3">
    <source>
        <dbReference type="EMBL" id="MBY0757103.1"/>
    </source>
</evidence>
<accession>A0ABS7L201</accession>
<feature type="transmembrane region" description="Helical" evidence="1">
    <location>
        <begin position="6"/>
        <end position="23"/>
    </location>
</feature>
<dbReference type="InterPro" id="IPR029059">
    <property type="entry name" value="AB_hydrolase_5"/>
</dbReference>
<evidence type="ECO:0000256" key="1">
    <source>
        <dbReference type="SAM" id="Phobius"/>
    </source>
</evidence>
<keyword evidence="1" id="KW-0472">Membrane</keyword>
<dbReference type="EMBL" id="JAIKTU010000017">
    <property type="protein sequence ID" value="MBY0757103.1"/>
    <property type="molecule type" value="Genomic_DNA"/>
</dbReference>
<name>A0ABS7L201_CLOSR</name>
<keyword evidence="3" id="KW-0378">Hydrolase</keyword>
<keyword evidence="4" id="KW-1185">Reference proteome</keyword>
<sequence length="192" mass="22069">MKKFFPMILTSIIVILFLGIFIYSKQNYSQASMENIAGFVDNRLVTVSNFQNSILVKPKERDAMVGYIFYPQNNIDEKSYIPVMAEVAQRGFNIYIIKTPLHLNLNTNKLGEQIVSTNQYIKKWVIGGVGEGEKSASDFHDKIKETGNAELVLYNDVIPVLDGNNYYCDRYYKENVLESSKNLLKYLNKVRN</sequence>
<dbReference type="Proteomes" id="UP001299068">
    <property type="component" value="Unassembled WGS sequence"/>
</dbReference>
<reference evidence="3 4" key="1">
    <citation type="journal article" date="2021" name="Cell Host Microbe">
        <title>in vivo commensal control of Clostridioides difficile virulence.</title>
        <authorList>
            <person name="Girinathan B.P."/>
            <person name="Dibenedetto N."/>
            <person name="Worley J.N."/>
            <person name="Peltier J."/>
            <person name="Arrieta-Ortiz M.L."/>
            <person name="Rupa Christinal Immanuel S."/>
            <person name="Lavin R."/>
            <person name="Delaney M.L."/>
            <person name="Cummins C."/>
            <person name="Hoffmann M."/>
            <person name="Luo Y."/>
            <person name="Gonzalez-Escalona N."/>
            <person name="Allard M."/>
            <person name="Onderdonk A.B."/>
            <person name="Gerber G.K."/>
            <person name="Sonenshein A.L."/>
            <person name="Baliga N."/>
            <person name="Dupuy B."/>
            <person name="Bry L."/>
        </authorList>
    </citation>
    <scope>NUCLEOTIDE SEQUENCE [LARGE SCALE GENOMIC DNA]</scope>
    <source>
        <strain evidence="3 4">DSM 599</strain>
    </source>
</reference>
<gene>
    <name evidence="3" type="ORF">K5V21_16840</name>
</gene>
<comment type="caution">
    <text evidence="3">The sequence shown here is derived from an EMBL/GenBank/DDBJ whole genome shotgun (WGS) entry which is preliminary data.</text>
</comment>
<proteinExistence type="predicted"/>
<feature type="domain" description="Alpha/beta hydrolase fold-5" evidence="2">
    <location>
        <begin position="68"/>
        <end position="142"/>
    </location>
</feature>
<keyword evidence="1" id="KW-0812">Transmembrane</keyword>
<dbReference type="GO" id="GO:0016787">
    <property type="term" value="F:hydrolase activity"/>
    <property type="evidence" value="ECO:0007669"/>
    <property type="project" value="UniProtKB-KW"/>
</dbReference>
<dbReference type="RefSeq" id="WP_221862257.1">
    <property type="nucleotide sequence ID" value="NZ_JAIKTU010000017.1"/>
</dbReference>
<evidence type="ECO:0000313" key="4">
    <source>
        <dbReference type="Proteomes" id="UP001299068"/>
    </source>
</evidence>
<evidence type="ECO:0000259" key="2">
    <source>
        <dbReference type="Pfam" id="PF12695"/>
    </source>
</evidence>
<protein>
    <submittedName>
        <fullName evidence="3">Alpha/beta hydrolase</fullName>
    </submittedName>
</protein>
<dbReference type="Pfam" id="PF12695">
    <property type="entry name" value="Abhydrolase_5"/>
    <property type="match status" value="1"/>
</dbReference>
<organism evidence="3 4">
    <name type="scientific">Clostridium sardiniense</name>
    <name type="common">Clostridium absonum</name>
    <dbReference type="NCBI Taxonomy" id="29369"/>
    <lineage>
        <taxon>Bacteria</taxon>
        <taxon>Bacillati</taxon>
        <taxon>Bacillota</taxon>
        <taxon>Clostridia</taxon>
        <taxon>Eubacteriales</taxon>
        <taxon>Clostridiaceae</taxon>
        <taxon>Clostridium</taxon>
    </lineage>
</organism>